<organism evidence="1">
    <name type="scientific">marine sediment metagenome</name>
    <dbReference type="NCBI Taxonomy" id="412755"/>
    <lineage>
        <taxon>unclassified sequences</taxon>
        <taxon>metagenomes</taxon>
        <taxon>ecological metagenomes</taxon>
    </lineage>
</organism>
<name>A0A0F9PKN9_9ZZZZ</name>
<evidence type="ECO:0000313" key="1">
    <source>
        <dbReference type="EMBL" id="KKN32370.1"/>
    </source>
</evidence>
<gene>
    <name evidence="1" type="ORF">LCGC14_0814480</name>
</gene>
<sequence>MDEKENIRNRLINHFEGEMAQVFQKIEDSGATFLNLKVPVGQFQCLKCGWCCRHNLSMEKGISSFDYRGRFVHNPKKSTILTWFEKSIIEKKIKQEYGIVAKIHPSKVFFLRNQPIGFVFLYQLDCRKTGVCSFFNLKKKICNIYKARPLICRMYPLSVQYSILGFPSVNPYCNVIDKMLKEHNPDVDFDSLNLVSINFQQEENTSKNYFKSQFEIVYKYIPRVKGELLALDKTPPLFFNDDELKKISPNKINSYKLYDFSYFVPWCEKNLNTKLDYELFNNYKELKEMSEQMKGFMESMGFEQ</sequence>
<comment type="caution">
    <text evidence="1">The sequence shown here is derived from an EMBL/GenBank/DDBJ whole genome shotgun (WGS) entry which is preliminary data.</text>
</comment>
<proteinExistence type="predicted"/>
<dbReference type="InterPro" id="IPR005358">
    <property type="entry name" value="Puta_zinc/iron-chelating_dom"/>
</dbReference>
<dbReference type="AlphaFoldDB" id="A0A0F9PKN9"/>
<dbReference type="Pfam" id="PF03692">
    <property type="entry name" value="CxxCxxCC"/>
    <property type="match status" value="1"/>
</dbReference>
<protein>
    <recommendedName>
        <fullName evidence="2">Zinc/iron-chelating domain-containing protein</fullName>
    </recommendedName>
</protein>
<dbReference type="PANTHER" id="PTHR35866:SF2">
    <property type="entry name" value="YKGJ FAMILY CYSTEINE CLUSTER PROTEIN"/>
    <property type="match status" value="1"/>
</dbReference>
<dbReference type="EMBL" id="LAZR01002257">
    <property type="protein sequence ID" value="KKN32370.1"/>
    <property type="molecule type" value="Genomic_DNA"/>
</dbReference>
<reference evidence="1" key="1">
    <citation type="journal article" date="2015" name="Nature">
        <title>Complex archaea that bridge the gap between prokaryotes and eukaryotes.</title>
        <authorList>
            <person name="Spang A."/>
            <person name="Saw J.H."/>
            <person name="Jorgensen S.L."/>
            <person name="Zaremba-Niedzwiedzka K."/>
            <person name="Martijn J."/>
            <person name="Lind A.E."/>
            <person name="van Eijk R."/>
            <person name="Schleper C."/>
            <person name="Guy L."/>
            <person name="Ettema T.J."/>
        </authorList>
    </citation>
    <scope>NUCLEOTIDE SEQUENCE</scope>
</reference>
<evidence type="ECO:0008006" key="2">
    <source>
        <dbReference type="Google" id="ProtNLM"/>
    </source>
</evidence>
<accession>A0A0F9PKN9</accession>
<dbReference type="PANTHER" id="PTHR35866">
    <property type="entry name" value="PUTATIVE-RELATED"/>
    <property type="match status" value="1"/>
</dbReference>